<dbReference type="Proteomes" id="UP000054359">
    <property type="component" value="Unassembled WGS sequence"/>
</dbReference>
<dbReference type="SUPFAM" id="SSF55486">
    <property type="entry name" value="Metalloproteases ('zincins'), catalytic domain"/>
    <property type="match status" value="1"/>
</dbReference>
<keyword evidence="3 4" id="KW-0479">Metal-binding</keyword>
<evidence type="ECO:0000256" key="2">
    <source>
        <dbReference type="ARBA" id="ARBA00025529"/>
    </source>
</evidence>
<evidence type="ECO:0000256" key="1">
    <source>
        <dbReference type="ARBA" id="ARBA00011245"/>
    </source>
</evidence>
<proteinExistence type="predicted"/>
<feature type="active site" evidence="3">
    <location>
        <position position="139"/>
    </location>
</feature>
<keyword evidence="3 4" id="KW-0482">Metalloprotease</keyword>
<evidence type="ECO:0000256" key="3">
    <source>
        <dbReference type="PROSITE-ProRule" id="PRU01211"/>
    </source>
</evidence>
<dbReference type="InterPro" id="IPR024079">
    <property type="entry name" value="MetalloPept_cat_dom_sf"/>
</dbReference>
<sequence length="224" mass="25162">MLQKAFILFSLLCISSGKGFVEDDDSIMENPNLIDGDIIPEDDNDNRNAIVEESKLWSMGRIPYVISSNLTDQIPLIKQAMENIENNTCIQFVPRTIEMDYINIVTGDGCSAKVGRGSGGIRKVTLGDGCYKIGRVIHELTHAIGFYHEQSRSDRDDYINIHWENIKPGRENNFAKLKPYQNALLGPYDYGSVMHYGPLSFSKDKKKGLKTMSPKKEGIILESP</sequence>
<dbReference type="Gene3D" id="3.40.390.10">
    <property type="entry name" value="Collagenase (Catalytic Domain)"/>
    <property type="match status" value="1"/>
</dbReference>
<keyword evidence="4" id="KW-0732">Signal</keyword>
<accession>A0A087UVW7</accession>
<dbReference type="GO" id="GO:0008270">
    <property type="term" value="F:zinc ion binding"/>
    <property type="evidence" value="ECO:0007669"/>
    <property type="project" value="UniProtKB-UniRule"/>
</dbReference>
<keyword evidence="3 4" id="KW-0862">Zinc</keyword>
<organism evidence="6 7">
    <name type="scientific">Stegodyphus mimosarum</name>
    <name type="common">African social velvet spider</name>
    <dbReference type="NCBI Taxonomy" id="407821"/>
    <lineage>
        <taxon>Eukaryota</taxon>
        <taxon>Metazoa</taxon>
        <taxon>Ecdysozoa</taxon>
        <taxon>Arthropoda</taxon>
        <taxon>Chelicerata</taxon>
        <taxon>Arachnida</taxon>
        <taxon>Araneae</taxon>
        <taxon>Araneomorphae</taxon>
        <taxon>Entelegynae</taxon>
        <taxon>Eresoidea</taxon>
        <taxon>Eresidae</taxon>
        <taxon>Stegodyphus</taxon>
    </lineage>
</organism>
<dbReference type="OrthoDB" id="291007at2759"/>
<feature type="signal peptide" evidence="4">
    <location>
        <begin position="1"/>
        <end position="19"/>
    </location>
</feature>
<dbReference type="Pfam" id="PF01400">
    <property type="entry name" value="Astacin"/>
    <property type="match status" value="1"/>
</dbReference>
<comment type="cofactor">
    <cofactor evidence="3 4">
        <name>Zn(2+)</name>
        <dbReference type="ChEBI" id="CHEBI:29105"/>
    </cofactor>
    <text evidence="3 4">Binds 1 zinc ion per subunit.</text>
</comment>
<feature type="domain" description="Peptidase M12A" evidence="5">
    <location>
        <begin position="48"/>
        <end position="224"/>
    </location>
</feature>
<dbReference type="GO" id="GO:0006508">
    <property type="term" value="P:proteolysis"/>
    <property type="evidence" value="ECO:0007669"/>
    <property type="project" value="UniProtKB-KW"/>
</dbReference>
<keyword evidence="3 4" id="KW-0378">Hydrolase</keyword>
<feature type="binding site" evidence="3">
    <location>
        <position position="148"/>
    </location>
    <ligand>
        <name>Zn(2+)</name>
        <dbReference type="ChEBI" id="CHEBI:29105"/>
        <note>catalytic</note>
    </ligand>
</feature>
<protein>
    <recommendedName>
        <fullName evidence="4">Metalloendopeptidase</fullName>
        <ecNumber evidence="4">3.4.24.-</ecNumber>
    </recommendedName>
</protein>
<dbReference type="CDD" id="cd04280">
    <property type="entry name" value="ZnMc_astacin_like"/>
    <property type="match status" value="1"/>
</dbReference>
<dbReference type="InterPro" id="IPR034035">
    <property type="entry name" value="Astacin-like_dom"/>
</dbReference>
<dbReference type="InterPro" id="IPR001506">
    <property type="entry name" value="Peptidase_M12A"/>
</dbReference>
<feature type="non-terminal residue" evidence="6">
    <location>
        <position position="224"/>
    </location>
</feature>
<feature type="chain" id="PRO_5005106672" description="Metalloendopeptidase" evidence="4">
    <location>
        <begin position="20"/>
        <end position="224"/>
    </location>
</feature>
<evidence type="ECO:0000256" key="4">
    <source>
        <dbReference type="RuleBase" id="RU361183"/>
    </source>
</evidence>
<reference evidence="6 7" key="1">
    <citation type="submission" date="2013-11" db="EMBL/GenBank/DDBJ databases">
        <title>Genome sequencing of Stegodyphus mimosarum.</title>
        <authorList>
            <person name="Bechsgaard J."/>
        </authorList>
    </citation>
    <scope>NUCLEOTIDE SEQUENCE [LARGE SCALE GENOMIC DNA]</scope>
</reference>
<dbReference type="OMA" id="NEWINIY"/>
<dbReference type="PROSITE" id="PS51864">
    <property type="entry name" value="ASTACIN"/>
    <property type="match status" value="1"/>
</dbReference>
<evidence type="ECO:0000259" key="5">
    <source>
        <dbReference type="PROSITE" id="PS51864"/>
    </source>
</evidence>
<dbReference type="EMBL" id="KK121906">
    <property type="protein sequence ID" value="KFM81506.1"/>
    <property type="molecule type" value="Genomic_DNA"/>
</dbReference>
<evidence type="ECO:0000313" key="6">
    <source>
        <dbReference type="EMBL" id="KFM81506.1"/>
    </source>
</evidence>
<dbReference type="STRING" id="407821.A0A087UVW7"/>
<feature type="binding site" evidence="3">
    <location>
        <position position="142"/>
    </location>
    <ligand>
        <name>Zn(2+)</name>
        <dbReference type="ChEBI" id="CHEBI:29105"/>
        <note>catalytic</note>
    </ligand>
</feature>
<dbReference type="AlphaFoldDB" id="A0A087UVW7"/>
<dbReference type="MEROPS" id="M12.032"/>
<comment type="caution">
    <text evidence="3">Lacks conserved residue(s) required for the propagation of feature annotation.</text>
</comment>
<dbReference type="SMART" id="SM00235">
    <property type="entry name" value="ZnMc"/>
    <property type="match status" value="1"/>
</dbReference>
<feature type="binding site" evidence="3">
    <location>
        <position position="138"/>
    </location>
    <ligand>
        <name>Zn(2+)</name>
        <dbReference type="ChEBI" id="CHEBI:29105"/>
        <note>catalytic</note>
    </ligand>
</feature>
<evidence type="ECO:0000313" key="7">
    <source>
        <dbReference type="Proteomes" id="UP000054359"/>
    </source>
</evidence>
<dbReference type="PRINTS" id="PR00480">
    <property type="entry name" value="ASTACIN"/>
</dbReference>
<comment type="function">
    <text evidence="2">Zinc metalloprotease. Provoques deadhesion of endothelial cells from cell cultures, and also degradation of fibronectin, fibrinogen and gelatin in vitro. Its role in the venom is not fully understood but it might act as a spreading factor that facilitates diffusion of other venom toxins. Alternatively, it might be involved in the proteolytic processing of other venom toxins or it might play a role in extra-oral digestion of prey.</text>
</comment>
<gene>
    <name evidence="6" type="ORF">X975_07796</name>
</gene>
<dbReference type="GO" id="GO:0004222">
    <property type="term" value="F:metalloendopeptidase activity"/>
    <property type="evidence" value="ECO:0007669"/>
    <property type="project" value="UniProtKB-UniRule"/>
</dbReference>
<name>A0A087UVW7_STEMI</name>
<keyword evidence="3 4" id="KW-0645">Protease</keyword>
<dbReference type="PANTHER" id="PTHR10127:SF883">
    <property type="entry name" value="ZINC METALLOPROTEINASE NAS-8"/>
    <property type="match status" value="1"/>
</dbReference>
<comment type="subunit">
    <text evidence="1">Monomer.</text>
</comment>
<dbReference type="PANTHER" id="PTHR10127">
    <property type="entry name" value="DISCOIDIN, CUB, EGF, LAMININ , AND ZINC METALLOPROTEASE DOMAIN CONTAINING"/>
    <property type="match status" value="1"/>
</dbReference>
<keyword evidence="7" id="KW-1185">Reference proteome</keyword>
<dbReference type="InterPro" id="IPR006026">
    <property type="entry name" value="Peptidase_Metallo"/>
</dbReference>
<dbReference type="EC" id="3.4.24.-" evidence="4"/>